<feature type="transmembrane region" description="Helical" evidence="1">
    <location>
        <begin position="28"/>
        <end position="45"/>
    </location>
</feature>
<protein>
    <recommendedName>
        <fullName evidence="2">DUF4234 domain-containing protein</fullName>
    </recommendedName>
</protein>
<evidence type="ECO:0000313" key="3">
    <source>
        <dbReference type="EMBL" id="MDO7849083.1"/>
    </source>
</evidence>
<dbReference type="Proteomes" id="UP001167796">
    <property type="component" value="Unassembled WGS sequence"/>
</dbReference>
<proteinExistence type="predicted"/>
<organism evidence="3 4">
    <name type="scientific">Hymenobacter mellowenesis</name>
    <dbReference type="NCBI Taxonomy" id="3063995"/>
    <lineage>
        <taxon>Bacteria</taxon>
        <taxon>Pseudomonadati</taxon>
        <taxon>Bacteroidota</taxon>
        <taxon>Cytophagia</taxon>
        <taxon>Cytophagales</taxon>
        <taxon>Hymenobacteraceae</taxon>
        <taxon>Hymenobacter</taxon>
    </lineage>
</organism>
<name>A0ABT9AGS9_9BACT</name>
<keyword evidence="1" id="KW-1133">Transmembrane helix</keyword>
<comment type="caution">
    <text evidence="3">The sequence shown here is derived from an EMBL/GenBank/DDBJ whole genome shotgun (WGS) entry which is preliminary data.</text>
</comment>
<keyword evidence="1" id="KW-0472">Membrane</keyword>
<keyword evidence="1" id="KW-0812">Transmembrane</keyword>
<evidence type="ECO:0000313" key="4">
    <source>
        <dbReference type="Proteomes" id="UP001167796"/>
    </source>
</evidence>
<evidence type="ECO:0000256" key="1">
    <source>
        <dbReference type="SAM" id="Phobius"/>
    </source>
</evidence>
<keyword evidence="4" id="KW-1185">Reference proteome</keyword>
<feature type="domain" description="DUF4234" evidence="2">
    <location>
        <begin position="26"/>
        <end position="107"/>
    </location>
</feature>
<dbReference type="Pfam" id="PF14018">
    <property type="entry name" value="DUF4234"/>
    <property type="match status" value="1"/>
</dbReference>
<feature type="transmembrane region" description="Helical" evidence="1">
    <location>
        <begin position="153"/>
        <end position="173"/>
    </location>
</feature>
<dbReference type="RefSeq" id="WP_305013752.1">
    <property type="nucleotide sequence ID" value="NZ_JAUQSX010000014.1"/>
</dbReference>
<gene>
    <name evidence="3" type="ORF">Q5H92_22155</name>
</gene>
<accession>A0ABT9AGS9</accession>
<dbReference type="InterPro" id="IPR025328">
    <property type="entry name" value="DUF4234"/>
</dbReference>
<sequence>MEPIATPLTGHSQAETWENYSLVSPTKFLILCLITLGLYGVWWQYKTWRFFRQWQNSDTWPVMRALFSLFTFHELLATINQFARHTGGYTPMPNTTGLVAGYVILNLLSRLPDPFWLIHLGAVGFLMPPYRAFRDAMLEAPVYGGFHQANFSTRQVVLLAAGIAFWGLVITGLNTPG</sequence>
<evidence type="ECO:0000259" key="2">
    <source>
        <dbReference type="Pfam" id="PF14018"/>
    </source>
</evidence>
<reference evidence="3" key="1">
    <citation type="submission" date="2023-07" db="EMBL/GenBank/DDBJ databases">
        <authorList>
            <person name="Kim M.K."/>
        </authorList>
    </citation>
    <scope>NUCLEOTIDE SEQUENCE</scope>
    <source>
        <strain evidence="3">M29</strain>
    </source>
</reference>
<dbReference type="EMBL" id="JAUQSX010000014">
    <property type="protein sequence ID" value="MDO7849083.1"/>
    <property type="molecule type" value="Genomic_DNA"/>
</dbReference>